<comment type="similarity">
    <text evidence="1">Belongs to the helicase family. DnaB subfamily.</text>
</comment>
<dbReference type="GO" id="GO:0003677">
    <property type="term" value="F:DNA binding"/>
    <property type="evidence" value="ECO:0007669"/>
    <property type="project" value="UniProtKB-KW"/>
</dbReference>
<keyword evidence="1 3" id="KW-0347">Helicase</keyword>
<keyword evidence="1" id="KW-0378">Hydrolase</keyword>
<protein>
    <recommendedName>
        <fullName evidence="1">DnaB-like replicative helicase</fullName>
        <ecNumber evidence="1">3.6.4.-</ecNumber>
    </recommendedName>
</protein>
<comment type="function">
    <text evidence="1">ATP-dependent DNA helicase essential for viral DNA replication and recombination. The helicase moves 5' -&gt; 3' on the lagging strand template, unwinding the DNA duplex ahead of the leading strand polymerase at the replication fork and generating ssDNA for both leading and lagging strand synthesis. Interaction with the primase allows the primase to initiate lagging strand synthesis and fully activates the helicase. Loaded by the helicase assembly factor on replication forks that begin at discrete replication origin sequences, as well as on forks that are created during recombination.</text>
</comment>
<feature type="binding site" evidence="1">
    <location>
        <begin position="193"/>
        <end position="200"/>
    </location>
    <ligand>
        <name>ATP</name>
        <dbReference type="ChEBI" id="CHEBI:30616"/>
    </ligand>
</feature>
<dbReference type="GO" id="GO:0003678">
    <property type="term" value="F:DNA helicase activity"/>
    <property type="evidence" value="ECO:0007669"/>
    <property type="project" value="UniProtKB-UniRule"/>
</dbReference>
<sequence>MSIEQTILSNLVYNEAYGRKVIPFLKDEYFSDVPIRTVYQLIDAYVKQYNAFPSKEALAIDLSNRVGTPENVFKSSKDIVESLSFDKDTQVEWLVTQTEKFCQEKAVYNAIMSSIQILDDRDGKISKGAIPQILSDALGVSFDTNIGHDFIEDADARYEFYHTKENRIPFDLDYLNKITGGGLPNKTLNIILAGTGVGKSLMMCHMSAANLMVGKNVLYITMEMAEERISERVDANLLDVPLDQLKVIPKDIYDKKMDKIRKKTQGKLIVKEYPTASVGSANFRHLLNELKLKKKFVPDIIYIDYLNICTSSRIKHGAQVNSYTLIKAIAEELRGLAVEFNVPVVSATQTTRSGYSSSDLELGDTSESFGLPATADFMFGISTSEKLDELGQIMVKQLKNRYGDPSTNRRFVVGVDRSRMRLYDVEQSAQDDIMEDRPVMDNGHFMTEDTERNKPRQKFTKDVFAGFK</sequence>
<dbReference type="EC" id="3.6.4.-" evidence="1"/>
<organism evidence="3">
    <name type="scientific">uncultured Caudovirales phage</name>
    <dbReference type="NCBI Taxonomy" id="2100421"/>
    <lineage>
        <taxon>Viruses</taxon>
        <taxon>Duplodnaviria</taxon>
        <taxon>Heunggongvirae</taxon>
        <taxon>Uroviricota</taxon>
        <taxon>Caudoviricetes</taxon>
        <taxon>Peduoviridae</taxon>
        <taxon>Maltschvirus</taxon>
        <taxon>Maltschvirus maltsch</taxon>
    </lineage>
</organism>
<dbReference type="InterPro" id="IPR027417">
    <property type="entry name" value="P-loop_NTPase"/>
</dbReference>
<dbReference type="EMBL" id="LR796247">
    <property type="protein sequence ID" value="CAB4131686.1"/>
    <property type="molecule type" value="Genomic_DNA"/>
</dbReference>
<dbReference type="PANTHER" id="PTHR30153">
    <property type="entry name" value="REPLICATIVE DNA HELICASE DNAB"/>
    <property type="match status" value="1"/>
</dbReference>
<dbReference type="PRINTS" id="PR01874">
    <property type="entry name" value="DNAREPAIRADA"/>
</dbReference>
<evidence type="ECO:0000256" key="1">
    <source>
        <dbReference type="HAMAP-Rule" id="MF_04155"/>
    </source>
</evidence>
<dbReference type="GO" id="GO:0005524">
    <property type="term" value="F:ATP binding"/>
    <property type="evidence" value="ECO:0007669"/>
    <property type="project" value="UniProtKB-UniRule"/>
</dbReference>
<reference evidence="3" key="1">
    <citation type="submission" date="2020-04" db="EMBL/GenBank/DDBJ databases">
        <authorList>
            <person name="Chiriac C."/>
            <person name="Salcher M."/>
            <person name="Ghai R."/>
            <person name="Kavagutti S V."/>
        </authorList>
    </citation>
    <scope>NUCLEOTIDE SEQUENCE</scope>
</reference>
<dbReference type="PROSITE" id="PS51199">
    <property type="entry name" value="SF4_HELICASE"/>
    <property type="match status" value="1"/>
</dbReference>
<name>A0A6J5LES2_9CAUD</name>
<dbReference type="Pfam" id="PF03796">
    <property type="entry name" value="DnaB_C"/>
    <property type="match status" value="1"/>
</dbReference>
<proteinExistence type="inferred from homology"/>
<dbReference type="PANTHER" id="PTHR30153:SF2">
    <property type="entry name" value="REPLICATIVE DNA HELICASE"/>
    <property type="match status" value="1"/>
</dbReference>
<gene>
    <name evidence="3" type="ORF">UFOVP132_210</name>
</gene>
<accession>A0A6J5LES2</accession>
<dbReference type="Gene3D" id="3.40.50.300">
    <property type="entry name" value="P-loop containing nucleotide triphosphate hydrolases"/>
    <property type="match status" value="1"/>
</dbReference>
<comment type="subunit">
    <text evidence="1">Homohexamer. The homohexamer is a trimer of asymmetric dimers. Interacts with the DNA primase; this interaction forms the active primosome complex, which is composed of 6 helicase and 1 primase subunits and expresses full helicase and primase activities. Interacts (via C-terminus) with the helicase assembly factor; this interaction brings about the rapid assembly of the helicase onto ssDNA. Part of the replicase complex that includes the DNA polymerase, the polymerase clamp, the clamp loader complex, the single-stranded DNA binding protein, the primase, the DnaB-like replicative helicase and the helicase assembly factor.</text>
</comment>
<keyword evidence="1" id="KW-0235">DNA replication</keyword>
<keyword evidence="1" id="KW-1194">Viral DNA replication</keyword>
<dbReference type="InterPro" id="IPR007694">
    <property type="entry name" value="DNA_helicase_DnaB-like_C"/>
</dbReference>
<dbReference type="GO" id="GO:0006260">
    <property type="term" value="P:DNA replication"/>
    <property type="evidence" value="ECO:0007669"/>
    <property type="project" value="UniProtKB-KW"/>
</dbReference>
<evidence type="ECO:0000313" key="3">
    <source>
        <dbReference type="EMBL" id="CAB4131686.1"/>
    </source>
</evidence>
<keyword evidence="1" id="KW-0067">ATP-binding</keyword>
<evidence type="ECO:0000259" key="2">
    <source>
        <dbReference type="PROSITE" id="PS51199"/>
    </source>
</evidence>
<dbReference type="HAMAP" id="MF_04155">
    <property type="entry name" value="Helic_T4"/>
    <property type="match status" value="1"/>
</dbReference>
<dbReference type="GO" id="GO:0016787">
    <property type="term" value="F:hydrolase activity"/>
    <property type="evidence" value="ECO:0007669"/>
    <property type="project" value="UniProtKB-KW"/>
</dbReference>
<keyword evidence="1" id="KW-0547">Nucleotide-binding</keyword>
<dbReference type="SUPFAM" id="SSF52540">
    <property type="entry name" value="P-loop containing nucleoside triphosphate hydrolases"/>
    <property type="match status" value="1"/>
</dbReference>
<dbReference type="InterPro" id="IPR046393">
    <property type="entry name" value="Helic_T4"/>
</dbReference>
<dbReference type="GO" id="GO:0039686">
    <property type="term" value="P:bidirectional double-stranded viral DNA replication"/>
    <property type="evidence" value="ECO:0007669"/>
    <property type="project" value="InterPro"/>
</dbReference>
<feature type="domain" description="SF4 helicase" evidence="2">
    <location>
        <begin position="161"/>
        <end position="429"/>
    </location>
</feature>
<keyword evidence="1" id="KW-0238">DNA-binding</keyword>